<accession>A0A4Q2KXM8</accession>
<reference evidence="4 5" key="1">
    <citation type="submission" date="2019-01" db="EMBL/GenBank/DDBJ databases">
        <title>Agromyces.</title>
        <authorList>
            <person name="Li J."/>
        </authorList>
    </citation>
    <scope>NUCLEOTIDE SEQUENCE [LARGE SCALE GENOMIC DNA]</scope>
    <source>
        <strain evidence="4 5">DSM 15934</strain>
    </source>
</reference>
<feature type="compositionally biased region" description="Basic and acidic residues" evidence="2">
    <location>
        <begin position="1092"/>
        <end position="1101"/>
    </location>
</feature>
<keyword evidence="5" id="KW-1185">Reference proteome</keyword>
<evidence type="ECO:0000259" key="3">
    <source>
        <dbReference type="Pfam" id="PF17128"/>
    </source>
</evidence>
<dbReference type="EMBL" id="SDPN01000026">
    <property type="protein sequence ID" value="RXZ68632.1"/>
    <property type="molecule type" value="Genomic_DNA"/>
</dbReference>
<proteinExistence type="predicted"/>
<dbReference type="PANTHER" id="PTHR12558">
    <property type="entry name" value="CELL DIVISION CYCLE 16,23,27"/>
    <property type="match status" value="1"/>
</dbReference>
<dbReference type="SUPFAM" id="SSF48452">
    <property type="entry name" value="TPR-like"/>
    <property type="match status" value="2"/>
</dbReference>
<dbReference type="Proteomes" id="UP000293865">
    <property type="component" value="Unassembled WGS sequence"/>
</dbReference>
<gene>
    <name evidence="4" type="ORF">ESP51_13525</name>
</gene>
<evidence type="ECO:0000256" key="1">
    <source>
        <dbReference type="PROSITE-ProRule" id="PRU00339"/>
    </source>
</evidence>
<dbReference type="SMART" id="SM00028">
    <property type="entry name" value="TPR"/>
    <property type="match status" value="3"/>
</dbReference>
<comment type="caution">
    <text evidence="4">The sequence shown here is derived from an EMBL/GenBank/DDBJ whole genome shotgun (WGS) entry which is preliminary data.</text>
</comment>
<feature type="domain" description="DUF5107" evidence="3">
    <location>
        <begin position="62"/>
        <end position="373"/>
    </location>
</feature>
<feature type="repeat" description="TPR" evidence="1">
    <location>
        <begin position="762"/>
        <end position="795"/>
    </location>
</feature>
<evidence type="ECO:0000313" key="5">
    <source>
        <dbReference type="Proteomes" id="UP000293865"/>
    </source>
</evidence>
<organism evidence="4 5">
    <name type="scientific">Agromyces albus</name>
    <dbReference type="NCBI Taxonomy" id="205332"/>
    <lineage>
        <taxon>Bacteria</taxon>
        <taxon>Bacillati</taxon>
        <taxon>Actinomycetota</taxon>
        <taxon>Actinomycetes</taxon>
        <taxon>Micrococcales</taxon>
        <taxon>Microbacteriaceae</taxon>
        <taxon>Agromyces</taxon>
    </lineage>
</organism>
<dbReference type="OrthoDB" id="174931at2"/>
<dbReference type="InterPro" id="IPR011990">
    <property type="entry name" value="TPR-like_helical_dom_sf"/>
</dbReference>
<dbReference type="InterPro" id="IPR019734">
    <property type="entry name" value="TPR_rpt"/>
</dbReference>
<dbReference type="RefSeq" id="WP_129521422.1">
    <property type="nucleotide sequence ID" value="NZ_SDPN01000026.1"/>
</dbReference>
<dbReference type="PROSITE" id="PS50005">
    <property type="entry name" value="TPR"/>
    <property type="match status" value="1"/>
</dbReference>
<evidence type="ECO:0000313" key="4">
    <source>
        <dbReference type="EMBL" id="RXZ68632.1"/>
    </source>
</evidence>
<dbReference type="Pfam" id="PF17128">
    <property type="entry name" value="DUF5107"/>
    <property type="match status" value="1"/>
</dbReference>
<keyword evidence="1" id="KW-0802">TPR repeat</keyword>
<sequence>MLDVETPAQSRIALPPVPAALAGDRVAAWSEPVLIDSYLPGQPDAYPAFLDSRVYQGSSGRVFPLPFHERIAQDKTPHLWQAVHLENEWLRLMILPELGGRIHVAYDKVAKYDIFYRNNVIKPALVGLAGPWISGGVEFNWPQHHRPATFLPTDVEIEWEEDGSITVWCSDHDPFARMKGMHGIRLRPDSSLIEARVRLFNRTEVPQTFLWWANVAAAVNDGYQSFFPTDVTTVADHARRATTTFPEAGRYYGVDYRARADADHPDGDRLDWYRNIPVPTSYMVLSTEDEFFGGYDHGRDAGFVHWASGGVSPGKKQWTWGNDEFGWAWERNLTDGDGPYIELMAGVFTDNQPDFAWLAPGETKTFSQYWYPIQKIGPVQQATLRAAASLRGGTIGVVVTSAVRARILLTDNAGATLFDTTADLAPGSPFAATHSAARSEALTLTVTEGDDVLVSIAPRVQREQIRSAAVAPPRPADVGSVDELYLIGRYLEQYRHATRHPEQYWLEAIARDARHVGARTALGAREYAAGNFEASVEHLSLAVARNTAWTPTPTSGEAHYRLGLGLMRLGRDREAEAMLQRAAWDVAWRGAAWWALARLYGRRGDWAAALDRAEAVASADPDHNQAICLRARILRELGRVGSVEVVLERDPLDQWARDLAGLELTRDAPTLLDVAIEYAGAGFPLDSLRLLDAADAVLDDQAVGQVAVGPLVAYHRALLLDLLGRSGAAQQERVRAKGLDTTNCLPSRLEDVAALEAAGEEATALAQLGHWYYDRGRRSDAIAAWRRSLELAPDRKTATIVHRNLGVAAYNVDRDPFEARMHYEAAIALTPRDPKLWFEFDQLAARSGETPATRLARLEAEPDMVAARDDLSVSFANLLIDAGRAAEARELLAQRRFQPWEGGEGQVLGAWERAALAVAADLVGAGDAERAVELLISALVPPAELGEARHPLANASAIHLALGDALIAAGDESGARTHWRVAADSAGDFTGMRDRSYSLRTAHSVLALRRLGDDARASELTRELAEYTEELAVEPAEIDFFATSLPTMLLFVDDPQEVRDLEVRELRAQLAHLRPKQTGQAASMPSSSDGSEADREHQEKG</sequence>
<dbReference type="AlphaFoldDB" id="A0A4Q2KXM8"/>
<feature type="compositionally biased region" description="Polar residues" evidence="2">
    <location>
        <begin position="1077"/>
        <end position="1090"/>
    </location>
</feature>
<name>A0A4Q2KXM8_9MICO</name>
<dbReference type="Gene3D" id="1.25.40.10">
    <property type="entry name" value="Tetratricopeptide repeat domain"/>
    <property type="match status" value="2"/>
</dbReference>
<dbReference type="PANTHER" id="PTHR12558:SF13">
    <property type="entry name" value="CELL DIVISION CYCLE PROTEIN 27 HOMOLOG"/>
    <property type="match status" value="1"/>
</dbReference>
<evidence type="ECO:0000256" key="2">
    <source>
        <dbReference type="SAM" id="MobiDB-lite"/>
    </source>
</evidence>
<feature type="region of interest" description="Disordered" evidence="2">
    <location>
        <begin position="1071"/>
        <end position="1101"/>
    </location>
</feature>
<protein>
    <submittedName>
        <fullName evidence="4">DUF5107 domain-containing protein</fullName>
    </submittedName>
</protein>
<dbReference type="InterPro" id="IPR033396">
    <property type="entry name" value="DUF5107"/>
</dbReference>